<organism evidence="2 3">
    <name type="scientific">Carboxydichorda subterranea</name>
    <dbReference type="NCBI Taxonomy" id="3109565"/>
    <lineage>
        <taxon>Bacteria</taxon>
        <taxon>Bacillati</taxon>
        <taxon>Bacillota</taxon>
        <taxon>Limnochordia</taxon>
        <taxon>Limnochordales</taxon>
        <taxon>Geochordaceae</taxon>
        <taxon>Carboxydichorda</taxon>
    </lineage>
</organism>
<dbReference type="RefSeq" id="WP_324717639.1">
    <property type="nucleotide sequence ID" value="NZ_CP141615.1"/>
</dbReference>
<evidence type="ECO:0000256" key="1">
    <source>
        <dbReference type="SAM" id="MobiDB-lite"/>
    </source>
</evidence>
<feature type="compositionally biased region" description="Basic and acidic residues" evidence="1">
    <location>
        <begin position="50"/>
        <end position="60"/>
    </location>
</feature>
<dbReference type="EMBL" id="CP141615">
    <property type="protein sequence ID" value="WRP18368.1"/>
    <property type="molecule type" value="Genomic_DNA"/>
</dbReference>
<proteinExistence type="predicted"/>
<feature type="region of interest" description="Disordered" evidence="1">
    <location>
        <begin position="1"/>
        <end position="77"/>
    </location>
</feature>
<keyword evidence="3" id="KW-1185">Reference proteome</keyword>
<feature type="compositionally biased region" description="Basic and acidic residues" evidence="1">
    <location>
        <begin position="28"/>
        <end position="41"/>
    </location>
</feature>
<protein>
    <submittedName>
        <fullName evidence="2">Uncharacterized protein</fullName>
    </submittedName>
</protein>
<sequence>MPREGARARPTRRRRRYPRDAYSTSGLDDAHFHQEAGKDPLDLDPLSHWQELERAAESQLRRKPGSRDNVPPRDEKD</sequence>
<evidence type="ECO:0000313" key="3">
    <source>
        <dbReference type="Proteomes" id="UP001332192"/>
    </source>
</evidence>
<dbReference type="Proteomes" id="UP001332192">
    <property type="component" value="Chromosome"/>
</dbReference>
<reference evidence="2 3" key="1">
    <citation type="journal article" date="2024" name="Front. Microbiol.">
        <title>Novel thermophilic genera Geochorda gen. nov. and Carboxydochorda gen. nov. from the deep terrestrial subsurface reveal the ecophysiological diversity in the class Limnochordia.</title>
        <authorList>
            <person name="Karnachuk O.V."/>
            <person name="Lukina A.P."/>
            <person name="Avakyan M.R."/>
            <person name="Kadnikov V.V."/>
            <person name="Begmatov S."/>
            <person name="Beletsky A.V."/>
            <person name="Vlasova K.G."/>
            <person name="Novikov A.A."/>
            <person name="Shcherbakova V.A."/>
            <person name="Mardanov A.V."/>
            <person name="Ravin N.V."/>
        </authorList>
    </citation>
    <scope>NUCLEOTIDE SEQUENCE [LARGE SCALE GENOMIC DNA]</scope>
    <source>
        <strain evidence="2 3">L945</strain>
    </source>
</reference>
<accession>A0ABZ1C039</accession>
<name>A0ABZ1C039_9FIRM</name>
<evidence type="ECO:0000313" key="2">
    <source>
        <dbReference type="EMBL" id="WRP18368.1"/>
    </source>
</evidence>
<gene>
    <name evidence="2" type="ORF">U7230_04995</name>
</gene>